<reference evidence="2" key="1">
    <citation type="submission" date="2022-09" db="EMBL/GenBank/DDBJ databases">
        <title>Intensive care unit water sources are persistently colonized with multi-drug resistant bacteria and are the site of extensive horizontal gene transfer of antibiotic resistance genes.</title>
        <authorList>
            <person name="Diorio-Toth L."/>
        </authorList>
    </citation>
    <scope>NUCLEOTIDE SEQUENCE</scope>
    <source>
        <strain evidence="2">GD03686</strain>
    </source>
</reference>
<organism evidence="2 3">
    <name type="scientific">Comamonas aquatica</name>
    <dbReference type="NCBI Taxonomy" id="225991"/>
    <lineage>
        <taxon>Bacteria</taxon>
        <taxon>Pseudomonadati</taxon>
        <taxon>Pseudomonadota</taxon>
        <taxon>Betaproteobacteria</taxon>
        <taxon>Burkholderiales</taxon>
        <taxon>Comamonadaceae</taxon>
        <taxon>Comamonas</taxon>
    </lineage>
</organism>
<protein>
    <submittedName>
        <fullName evidence="2">Uncharacterized protein</fullName>
    </submittedName>
</protein>
<evidence type="ECO:0000313" key="2">
    <source>
        <dbReference type="EMBL" id="MDH2007275.1"/>
    </source>
</evidence>
<comment type="caution">
    <text evidence="2">The sequence shown here is derived from an EMBL/GenBank/DDBJ whole genome shotgun (WGS) entry which is preliminary data.</text>
</comment>
<name>A0AA42W5Y9_9BURK</name>
<sequence length="55" mass="6294">MARQDRRRSAVLNAIEKRAFSAFGASTSIQNYFQTQQQHAQAAHQSMSSKARLRR</sequence>
<feature type="compositionally biased region" description="Low complexity" evidence="1">
    <location>
        <begin position="34"/>
        <end position="45"/>
    </location>
</feature>
<feature type="region of interest" description="Disordered" evidence="1">
    <location>
        <begin position="34"/>
        <end position="55"/>
    </location>
</feature>
<proteinExistence type="predicted"/>
<evidence type="ECO:0000256" key="1">
    <source>
        <dbReference type="SAM" id="MobiDB-lite"/>
    </source>
</evidence>
<accession>A0AA42W5Y9</accession>
<dbReference type="Proteomes" id="UP001161294">
    <property type="component" value="Unassembled WGS sequence"/>
</dbReference>
<gene>
    <name evidence="2" type="ORF">N5J23_17360</name>
</gene>
<dbReference type="RefSeq" id="WP_279852112.1">
    <property type="nucleotide sequence ID" value="NZ_JAOCIA010000059.1"/>
</dbReference>
<evidence type="ECO:0000313" key="3">
    <source>
        <dbReference type="Proteomes" id="UP001161294"/>
    </source>
</evidence>
<dbReference type="EMBL" id="JAOCJW010000056">
    <property type="protein sequence ID" value="MDH2007275.1"/>
    <property type="molecule type" value="Genomic_DNA"/>
</dbReference>
<dbReference type="AlphaFoldDB" id="A0AA42W5Y9"/>